<feature type="compositionally biased region" description="Basic and acidic residues" evidence="7">
    <location>
        <begin position="591"/>
        <end position="611"/>
    </location>
</feature>
<dbReference type="InterPro" id="IPR038765">
    <property type="entry name" value="Papain-like_cys_pep_sf"/>
</dbReference>
<feature type="active site" evidence="5 6">
    <location>
        <position position="174"/>
    </location>
</feature>
<dbReference type="GO" id="GO:0006508">
    <property type="term" value="P:proteolysis"/>
    <property type="evidence" value="ECO:0007669"/>
    <property type="project" value="UniProtKB-KW"/>
</dbReference>
<evidence type="ECO:0000256" key="3">
    <source>
        <dbReference type="ARBA" id="ARBA00022801"/>
    </source>
</evidence>
<keyword evidence="2 6" id="KW-0645">Protease</keyword>
<evidence type="ECO:0000256" key="4">
    <source>
        <dbReference type="ARBA" id="ARBA00022807"/>
    </source>
</evidence>
<dbReference type="Gene3D" id="3.90.70.10">
    <property type="entry name" value="Cysteine proteinases"/>
    <property type="match status" value="1"/>
</dbReference>
<dbReference type="AlphaFoldDB" id="A0A232LWS9"/>
<keyword evidence="4 6" id="KW-0788">Thiol protease</keyword>
<dbReference type="PANTHER" id="PTHR10183:SF379">
    <property type="entry name" value="CALPAIN-5"/>
    <property type="match status" value="1"/>
</dbReference>
<dbReference type="PROSITE" id="PS50203">
    <property type="entry name" value="CALPAIN_CAT"/>
    <property type="match status" value="1"/>
</dbReference>
<feature type="active site" evidence="5 6">
    <location>
        <position position="385"/>
    </location>
</feature>
<dbReference type="Proteomes" id="UP000243515">
    <property type="component" value="Unassembled WGS sequence"/>
</dbReference>
<dbReference type="InterPro" id="IPR001300">
    <property type="entry name" value="Peptidase_C2_calpain_cat"/>
</dbReference>
<protein>
    <recommendedName>
        <fullName evidence="8">Calpain catalytic domain-containing protein</fullName>
    </recommendedName>
</protein>
<evidence type="ECO:0000256" key="1">
    <source>
        <dbReference type="ARBA" id="ARBA00007623"/>
    </source>
</evidence>
<comment type="caution">
    <text evidence="9">The sequence shown here is derived from an EMBL/GenBank/DDBJ whole genome shotgun (WGS) entry which is preliminary data.</text>
</comment>
<keyword evidence="10" id="KW-1185">Reference proteome</keyword>
<feature type="compositionally biased region" description="Basic and acidic residues" evidence="7">
    <location>
        <begin position="620"/>
        <end position="636"/>
    </location>
</feature>
<evidence type="ECO:0000256" key="6">
    <source>
        <dbReference type="PROSITE-ProRule" id="PRU00239"/>
    </source>
</evidence>
<evidence type="ECO:0000256" key="2">
    <source>
        <dbReference type="ARBA" id="ARBA00022670"/>
    </source>
</evidence>
<dbReference type="PRINTS" id="PR00704">
    <property type="entry name" value="CALPAIN"/>
</dbReference>
<sequence>MGSGAGDGTEKAMTAIVSALPLDANCSHMAKRQAPQETVNQFWNRFTTNYPGKVLTVLPSKPFVRNKAAAQPQSVTKGYGTAKSYEQVRKECELVVKRIVRECERVNQKYTDPHFDIEVDLKGGSRDCLDGLLRGASDLRPKGVKRVSDVFEKPKFFLDGPTAGDVRQGRDGDCWFMAALCTMGNKKGLIDRICVAHDEKVGVYGFVFYRDGEWQHCIVDDKLYLRVPDYDESIEERSMWDDIIRADTEEEYRKVWQTGSRALYFAQCSDENETWLPLLEKAYAKAHGDYSAIEGGFVGEAIEDLTGGVTTELMSSSVLDKEKFWQELMSVNDEFLFGCWTGIYSDWLHPLKGEYREQKGIVQNHAYSIMDAKEIDGVRLLRLRNPWGEKEWEGPWSDGSEQWTSKWMERLDHKFGNDGVFWISYEDLLKKYQFFDRTRLFDPDWTITQQWTSLEVPWSTDYHSTKFVMELTKEGPVVIVLSQLDTRYFRGLEGEYHFSLQFRLEKEGEEEYIVRSRNGYSMTRSVNSEITLEPGRYTILVKVTARRCGCQGPPEEVIKKNAPNRREKLIQIGLLYDLAHAKAVVTETEEEKNARKEREKCKQKAEREKLRQKVIKKRQKDWIKMKKEAARQRRVDAAMQPSPQPEVDVATAQSSSSGEGDGEESEVDSPSTEGPESSEEEEKTVSSEGKTTKAEAANTPPSPTLGKNQNLLDGFEFDSDLDMPSEDDDDDDDYMPPLDGDEDDEETGDDEGTPWNAVCVIGLKVYSQDPQLCLRVVKPSEEDPEVALDLDHPAASAAQEKGSP</sequence>
<evidence type="ECO:0000256" key="7">
    <source>
        <dbReference type="SAM" id="MobiDB-lite"/>
    </source>
</evidence>
<proteinExistence type="inferred from homology"/>
<evidence type="ECO:0000313" key="9">
    <source>
        <dbReference type="EMBL" id="OXV08572.1"/>
    </source>
</evidence>
<feature type="region of interest" description="Disordered" evidence="7">
    <location>
        <begin position="781"/>
        <end position="804"/>
    </location>
</feature>
<feature type="region of interest" description="Disordered" evidence="7">
    <location>
        <begin position="586"/>
        <end position="755"/>
    </location>
</feature>
<evidence type="ECO:0000313" key="10">
    <source>
        <dbReference type="Proteomes" id="UP000243515"/>
    </source>
</evidence>
<feature type="compositionally biased region" description="Acidic residues" evidence="7">
    <location>
        <begin position="715"/>
        <end position="752"/>
    </location>
</feature>
<dbReference type="CDD" id="cd00044">
    <property type="entry name" value="CysPc"/>
    <property type="match status" value="1"/>
</dbReference>
<reference evidence="9 10" key="1">
    <citation type="journal article" date="2015" name="Environ. Microbiol.">
        <title>Metagenome sequence of Elaphomyces granulatus from sporocarp tissue reveals Ascomycota ectomycorrhizal fingerprints of genome expansion and a Proteobacteria-rich microbiome.</title>
        <authorList>
            <person name="Quandt C.A."/>
            <person name="Kohler A."/>
            <person name="Hesse C.N."/>
            <person name="Sharpton T.J."/>
            <person name="Martin F."/>
            <person name="Spatafora J.W."/>
        </authorList>
    </citation>
    <scope>NUCLEOTIDE SEQUENCE [LARGE SCALE GENOMIC DNA]</scope>
    <source>
        <strain evidence="9 10">OSC145934</strain>
    </source>
</reference>
<keyword evidence="3 6" id="KW-0378">Hydrolase</keyword>
<name>A0A232LWS9_9EURO</name>
<dbReference type="PANTHER" id="PTHR10183">
    <property type="entry name" value="CALPAIN"/>
    <property type="match status" value="1"/>
</dbReference>
<dbReference type="EMBL" id="NPHW01004024">
    <property type="protein sequence ID" value="OXV08572.1"/>
    <property type="molecule type" value="Genomic_DNA"/>
</dbReference>
<evidence type="ECO:0000259" key="8">
    <source>
        <dbReference type="PROSITE" id="PS50203"/>
    </source>
</evidence>
<accession>A0A232LWS9</accession>
<dbReference type="InterPro" id="IPR022684">
    <property type="entry name" value="Calpain_cysteine_protease"/>
</dbReference>
<organism evidence="9 10">
    <name type="scientific">Elaphomyces granulatus</name>
    <dbReference type="NCBI Taxonomy" id="519963"/>
    <lineage>
        <taxon>Eukaryota</taxon>
        <taxon>Fungi</taxon>
        <taxon>Dikarya</taxon>
        <taxon>Ascomycota</taxon>
        <taxon>Pezizomycotina</taxon>
        <taxon>Eurotiomycetes</taxon>
        <taxon>Eurotiomycetidae</taxon>
        <taxon>Eurotiales</taxon>
        <taxon>Elaphomycetaceae</taxon>
        <taxon>Elaphomyces</taxon>
    </lineage>
</organism>
<evidence type="ECO:0000256" key="5">
    <source>
        <dbReference type="PIRSR" id="PIRSR622684-1"/>
    </source>
</evidence>
<comment type="similarity">
    <text evidence="1">Belongs to the peptidase C2 family.</text>
</comment>
<dbReference type="Pfam" id="PF00648">
    <property type="entry name" value="Peptidase_C2"/>
    <property type="match status" value="1"/>
</dbReference>
<dbReference type="SMART" id="SM00230">
    <property type="entry name" value="CysPc"/>
    <property type="match status" value="1"/>
</dbReference>
<dbReference type="OrthoDB" id="424753at2759"/>
<dbReference type="GO" id="GO:0004198">
    <property type="term" value="F:calcium-dependent cysteine-type endopeptidase activity"/>
    <property type="evidence" value="ECO:0007669"/>
    <property type="project" value="InterPro"/>
</dbReference>
<feature type="domain" description="Calpain catalytic" evidence="8">
    <location>
        <begin position="145"/>
        <end position="441"/>
    </location>
</feature>
<dbReference type="SUPFAM" id="SSF54001">
    <property type="entry name" value="Cysteine proteinases"/>
    <property type="match status" value="1"/>
</dbReference>
<gene>
    <name evidence="9" type="ORF">Egran_03665</name>
</gene>
<feature type="active site" evidence="5 6">
    <location>
        <position position="365"/>
    </location>
</feature>